<name>A0A178IQD5_9BACT</name>
<dbReference type="AlphaFoldDB" id="A0A178IQD5"/>
<feature type="domain" description="Penicillin-binding protein dimerisation" evidence="5">
    <location>
        <begin position="55"/>
        <end position="207"/>
    </location>
</feature>
<dbReference type="PANTHER" id="PTHR30627:SF1">
    <property type="entry name" value="PEPTIDOGLYCAN D,D-TRANSPEPTIDASE FTSI"/>
    <property type="match status" value="1"/>
</dbReference>
<dbReference type="SUPFAM" id="SSF56601">
    <property type="entry name" value="beta-lactamase/transpeptidase-like"/>
    <property type="match status" value="1"/>
</dbReference>
<gene>
    <name evidence="6" type="ORF">AW736_03280</name>
</gene>
<keyword evidence="3" id="KW-0472">Membrane</keyword>
<dbReference type="OrthoDB" id="9770103at2"/>
<dbReference type="Gene3D" id="3.90.1310.10">
    <property type="entry name" value="Penicillin-binding protein 2a (Domain 2)"/>
    <property type="match status" value="1"/>
</dbReference>
<evidence type="ECO:0000256" key="2">
    <source>
        <dbReference type="ARBA" id="ARBA00022645"/>
    </source>
</evidence>
<keyword evidence="2" id="KW-0378">Hydrolase</keyword>
<keyword evidence="6" id="KW-0808">Transferase</keyword>
<dbReference type="Gene3D" id="3.40.710.10">
    <property type="entry name" value="DD-peptidase/beta-lactamase superfamily"/>
    <property type="match status" value="1"/>
</dbReference>
<dbReference type="InterPro" id="IPR005311">
    <property type="entry name" value="PBP_dimer"/>
</dbReference>
<dbReference type="Gene3D" id="3.30.450.330">
    <property type="match status" value="1"/>
</dbReference>
<dbReference type="GO" id="GO:0071555">
    <property type="term" value="P:cell wall organization"/>
    <property type="evidence" value="ECO:0007669"/>
    <property type="project" value="TreeGrafter"/>
</dbReference>
<dbReference type="InterPro" id="IPR036138">
    <property type="entry name" value="PBP_dimer_sf"/>
</dbReference>
<dbReference type="GO" id="GO:0008658">
    <property type="term" value="F:penicillin binding"/>
    <property type="evidence" value="ECO:0007669"/>
    <property type="project" value="InterPro"/>
</dbReference>
<dbReference type="GO" id="GO:0004180">
    <property type="term" value="F:carboxypeptidase activity"/>
    <property type="evidence" value="ECO:0007669"/>
    <property type="project" value="UniProtKB-KW"/>
</dbReference>
<dbReference type="EMBL" id="LRRQ01000028">
    <property type="protein sequence ID" value="OAM91396.1"/>
    <property type="molecule type" value="Genomic_DNA"/>
</dbReference>
<evidence type="ECO:0000259" key="5">
    <source>
        <dbReference type="Pfam" id="PF03717"/>
    </source>
</evidence>
<dbReference type="PANTHER" id="PTHR30627">
    <property type="entry name" value="PEPTIDOGLYCAN D,D-TRANSPEPTIDASE"/>
    <property type="match status" value="1"/>
</dbReference>
<evidence type="ECO:0000256" key="1">
    <source>
        <dbReference type="ARBA" id="ARBA00004370"/>
    </source>
</evidence>
<evidence type="ECO:0000313" key="6">
    <source>
        <dbReference type="EMBL" id="OAM91396.1"/>
    </source>
</evidence>
<organism evidence="6 7">
    <name type="scientific">Termitidicoccus mucosus</name>
    <dbReference type="NCBI Taxonomy" id="1184151"/>
    <lineage>
        <taxon>Bacteria</taxon>
        <taxon>Pseudomonadati</taxon>
        <taxon>Verrucomicrobiota</taxon>
        <taxon>Opitutia</taxon>
        <taxon>Opitutales</taxon>
        <taxon>Opitutaceae</taxon>
        <taxon>Termitidicoccus</taxon>
    </lineage>
</organism>
<dbReference type="STRING" id="1184151.AW736_03280"/>
<dbReference type="SUPFAM" id="SSF56519">
    <property type="entry name" value="Penicillin binding protein dimerisation domain"/>
    <property type="match status" value="1"/>
</dbReference>
<reference evidence="6 7" key="1">
    <citation type="submission" date="2016-01" db="EMBL/GenBank/DDBJ databases">
        <title>High potential of lignocellulose degradation of a new Verrucomicrobia species.</title>
        <authorList>
            <person name="Wang Y."/>
            <person name="Shi Y."/>
            <person name="Qiu Z."/>
            <person name="Liu S."/>
            <person name="Yang H."/>
        </authorList>
    </citation>
    <scope>NUCLEOTIDE SEQUENCE [LARGE SCALE GENOMIC DNA]</scope>
    <source>
        <strain evidence="6 7">TSB47</strain>
    </source>
</reference>
<dbReference type="Pfam" id="PF00905">
    <property type="entry name" value="Transpeptidase"/>
    <property type="match status" value="1"/>
</dbReference>
<evidence type="ECO:0000313" key="7">
    <source>
        <dbReference type="Proteomes" id="UP000078486"/>
    </source>
</evidence>
<dbReference type="Proteomes" id="UP000078486">
    <property type="component" value="Unassembled WGS sequence"/>
</dbReference>
<protein>
    <submittedName>
        <fullName evidence="6">Peptidoglycan glycosyltransferase</fullName>
    </submittedName>
</protein>
<dbReference type="GO" id="GO:0005886">
    <property type="term" value="C:plasma membrane"/>
    <property type="evidence" value="ECO:0007669"/>
    <property type="project" value="TreeGrafter"/>
</dbReference>
<evidence type="ECO:0000256" key="3">
    <source>
        <dbReference type="ARBA" id="ARBA00023136"/>
    </source>
</evidence>
<dbReference type="InterPro" id="IPR050515">
    <property type="entry name" value="Beta-lactam/transpept"/>
</dbReference>
<proteinExistence type="predicted"/>
<dbReference type="RefSeq" id="WP_068768835.1">
    <property type="nucleotide sequence ID" value="NZ_CP109796.1"/>
</dbReference>
<dbReference type="Pfam" id="PF03717">
    <property type="entry name" value="PBP_dimer"/>
    <property type="match status" value="1"/>
</dbReference>
<feature type="domain" description="Penicillin-binding protein transpeptidase" evidence="4">
    <location>
        <begin position="256"/>
        <end position="568"/>
    </location>
</feature>
<keyword evidence="2" id="KW-0121">Carboxypeptidase</keyword>
<sequence length="598" mass="65076">MSSRGFASNYRVALLAVAVLLCFAGVGVKLVYLHVIDRDIYLAAVEKSRQQSTTVHARRGDILDARGDILATSRSMIELGVDPQALRPEDEPKWPELARLLGLPVNKLRLVFLTKTRESAAGAGREIRWAKLCDEIPESLYEEVNKLGVRGVYGQRVYRRVYPHSQLAAHIVGFVNKEDVAASGIEAYLNNYLAGYDGWRESEKDGLRRELAQFRSRDVPPKDGWSIVLSLDTVVQNWAEEELAAIAREFDPQHATIIVSDAQSGFLLAMANYPTFNLNEFNKAPMEVLKNNAIASQLDPGSTFKIVAASGALNERLVSPDTRFDCSADVTTYNGRSLRLMRDDHAYDHPLTVAEIISRSSNRGASLLAMRLGDKRFYDYARAFGFGEQTGFPFGGEISGMLNPPGKWSGIDITRIPAGYSVSATPLQIHCAMAAIASGGELLRPQVVREIRDASGAVVFRYGRESVRRVISPAVAGQMAFMLQGVASRGGTAAVAEIPGYQVAGKTGTAQKIIDGRYSKKNHVGSFVGFLPASNPRVVITIIVDDGRTPANTAGYGSKVAAPGFRHLAEKLIPYLDIKPIAAANAQRAFVAHGGSRP</sequence>
<comment type="subcellular location">
    <subcellularLocation>
        <location evidence="1">Membrane</location>
    </subcellularLocation>
</comment>
<accession>A0A178IQD5</accession>
<evidence type="ECO:0000259" key="4">
    <source>
        <dbReference type="Pfam" id="PF00905"/>
    </source>
</evidence>
<dbReference type="InterPro" id="IPR001460">
    <property type="entry name" value="PCN-bd_Tpept"/>
</dbReference>
<keyword evidence="7" id="KW-1185">Reference proteome</keyword>
<dbReference type="InterPro" id="IPR012338">
    <property type="entry name" value="Beta-lactam/transpept-like"/>
</dbReference>
<comment type="caution">
    <text evidence="6">The sequence shown here is derived from an EMBL/GenBank/DDBJ whole genome shotgun (WGS) entry which is preliminary data.</text>
</comment>
<keyword evidence="2" id="KW-0645">Protease</keyword>
<dbReference type="GO" id="GO:0016740">
    <property type="term" value="F:transferase activity"/>
    <property type="evidence" value="ECO:0007669"/>
    <property type="project" value="UniProtKB-KW"/>
</dbReference>